<comment type="caution">
    <text evidence="5">The sequence shown here is derived from an EMBL/GenBank/DDBJ whole genome shotgun (WGS) entry which is preliminary data.</text>
</comment>
<reference evidence="5" key="1">
    <citation type="submission" date="2021-11" db="EMBL/GenBank/DDBJ databases">
        <title>The complete genome of Massilia sp sp. G4R7.</title>
        <authorList>
            <person name="Liu L."/>
            <person name="Yue J."/>
            <person name="Yuan J."/>
            <person name="Yang F."/>
            <person name="Li L."/>
        </authorList>
    </citation>
    <scope>NUCLEOTIDE SEQUENCE</scope>
    <source>
        <strain evidence="5">G4R7</strain>
    </source>
</reference>
<dbReference type="PANTHER" id="PTHR42796:SF4">
    <property type="entry name" value="FUMARYLACETOACETATE HYDROLASE DOMAIN-CONTAINING PROTEIN 2A"/>
    <property type="match status" value="1"/>
</dbReference>
<dbReference type="Pfam" id="PF01557">
    <property type="entry name" value="FAA_hydrolase"/>
    <property type="match status" value="1"/>
</dbReference>
<dbReference type="Proteomes" id="UP001179361">
    <property type="component" value="Unassembled WGS sequence"/>
</dbReference>
<comment type="similarity">
    <text evidence="2">Belongs to the FAH family.</text>
</comment>
<dbReference type="SUPFAM" id="SSF56529">
    <property type="entry name" value="FAH"/>
    <property type="match status" value="1"/>
</dbReference>
<gene>
    <name evidence="5" type="ORF">LQ564_18335</name>
</gene>
<evidence type="ECO:0000313" key="5">
    <source>
        <dbReference type="EMBL" id="MCD2518270.1"/>
    </source>
</evidence>
<keyword evidence="3" id="KW-0479">Metal-binding</keyword>
<protein>
    <submittedName>
        <fullName evidence="5">Fumarylacetoacetate hydrolase family protein</fullName>
    </submittedName>
</protein>
<name>A0ABS8QCC3_9BURK</name>
<dbReference type="InterPro" id="IPR036663">
    <property type="entry name" value="Fumarylacetoacetase_C_sf"/>
</dbReference>
<evidence type="ECO:0000256" key="1">
    <source>
        <dbReference type="ARBA" id="ARBA00001946"/>
    </source>
</evidence>
<evidence type="ECO:0000313" key="6">
    <source>
        <dbReference type="Proteomes" id="UP001179361"/>
    </source>
</evidence>
<dbReference type="PANTHER" id="PTHR42796">
    <property type="entry name" value="FUMARYLACETOACETATE HYDROLASE DOMAIN-CONTAINING PROTEIN 2A-RELATED"/>
    <property type="match status" value="1"/>
</dbReference>
<comment type="cofactor">
    <cofactor evidence="1">
        <name>Mg(2+)</name>
        <dbReference type="ChEBI" id="CHEBI:18420"/>
    </cofactor>
</comment>
<dbReference type="InterPro" id="IPR051121">
    <property type="entry name" value="FAH"/>
</dbReference>
<evidence type="ECO:0000256" key="3">
    <source>
        <dbReference type="ARBA" id="ARBA00022723"/>
    </source>
</evidence>
<dbReference type="InterPro" id="IPR011234">
    <property type="entry name" value="Fumarylacetoacetase-like_C"/>
</dbReference>
<dbReference type="RefSeq" id="WP_231059555.1">
    <property type="nucleotide sequence ID" value="NZ_JAJNOC010000006.1"/>
</dbReference>
<proteinExistence type="inferred from homology"/>
<sequence length="291" mass="31225">MKICRFNDNRVGLVEGDRVYDVTAITAELPGLTWPVAPGDVLIAHLDGLKDKMLALRERATPLALADVKLLSPVANPSKIIAAPLNYQLHVAESAADSGIHNGVHLPSYEGFASPVAKFGVFLKSPSSIVGAGEGVKIAYPGRRNDHEVELAVVIGKQCKDVSREDAFGVIAGYAIGLDMTVRGPEDRSYRKSADTYSVLGPYLTTRDEIADPDNLDFSITVNGEPRQKANTRDLITKTAELIEVASRAYTLYPGDIIYTGTPEGVNSIVGGDVMHAEIEGLGHMDVAVRD</sequence>
<accession>A0ABS8QCC3</accession>
<dbReference type="GO" id="GO:0016787">
    <property type="term" value="F:hydrolase activity"/>
    <property type="evidence" value="ECO:0007669"/>
    <property type="project" value="UniProtKB-KW"/>
</dbReference>
<evidence type="ECO:0000256" key="2">
    <source>
        <dbReference type="ARBA" id="ARBA00010211"/>
    </source>
</evidence>
<keyword evidence="5" id="KW-0378">Hydrolase</keyword>
<keyword evidence="6" id="KW-1185">Reference proteome</keyword>
<organism evidence="5 6">
    <name type="scientific">Massilia phyllostachyos</name>
    <dbReference type="NCBI Taxonomy" id="2898585"/>
    <lineage>
        <taxon>Bacteria</taxon>
        <taxon>Pseudomonadati</taxon>
        <taxon>Pseudomonadota</taxon>
        <taxon>Betaproteobacteria</taxon>
        <taxon>Burkholderiales</taxon>
        <taxon>Oxalobacteraceae</taxon>
        <taxon>Telluria group</taxon>
        <taxon>Massilia</taxon>
    </lineage>
</organism>
<dbReference type="EMBL" id="JAJNOC010000006">
    <property type="protein sequence ID" value="MCD2518270.1"/>
    <property type="molecule type" value="Genomic_DNA"/>
</dbReference>
<evidence type="ECO:0000259" key="4">
    <source>
        <dbReference type="Pfam" id="PF01557"/>
    </source>
</evidence>
<dbReference type="Gene3D" id="3.90.850.10">
    <property type="entry name" value="Fumarylacetoacetase-like, C-terminal domain"/>
    <property type="match status" value="1"/>
</dbReference>
<feature type="domain" description="Fumarylacetoacetase-like C-terminal" evidence="4">
    <location>
        <begin position="79"/>
        <end position="289"/>
    </location>
</feature>